<dbReference type="InterPro" id="IPR011993">
    <property type="entry name" value="PH-like_dom_sf"/>
</dbReference>
<evidence type="ECO:0000256" key="5">
    <source>
        <dbReference type="ARBA" id="ARBA00022782"/>
    </source>
</evidence>
<dbReference type="InterPro" id="IPR006020">
    <property type="entry name" value="PTB/PI_dom"/>
</dbReference>
<dbReference type="Proteomes" id="UP000535705">
    <property type="component" value="Unassembled WGS sequence"/>
</dbReference>
<dbReference type="GO" id="GO:0030154">
    <property type="term" value="P:cell differentiation"/>
    <property type="evidence" value="ECO:0007669"/>
    <property type="project" value="UniProtKB-KW"/>
</dbReference>
<evidence type="ECO:0000313" key="8">
    <source>
        <dbReference type="EMBL" id="NXR83510.1"/>
    </source>
</evidence>
<dbReference type="PANTHER" id="PTHR47695">
    <property type="entry name" value="PID DOMAIN-CONTAINING PROTEIN"/>
    <property type="match status" value="1"/>
</dbReference>
<dbReference type="Pfam" id="PF21792">
    <property type="entry name" value="DAB2_SBM"/>
    <property type="match status" value="1"/>
</dbReference>
<dbReference type="GO" id="GO:0035615">
    <property type="term" value="F:clathrin adaptor activity"/>
    <property type="evidence" value="ECO:0007669"/>
    <property type="project" value="TreeGrafter"/>
</dbReference>
<dbReference type="SUPFAM" id="SSF50729">
    <property type="entry name" value="PH domain-like"/>
    <property type="match status" value="1"/>
</dbReference>
<feature type="region of interest" description="Disordered" evidence="6">
    <location>
        <begin position="598"/>
        <end position="617"/>
    </location>
</feature>
<feature type="compositionally biased region" description="Polar residues" evidence="6">
    <location>
        <begin position="1"/>
        <end position="15"/>
    </location>
</feature>
<evidence type="ECO:0000256" key="1">
    <source>
        <dbReference type="ARBA" id="ARBA00004496"/>
    </source>
</evidence>
<dbReference type="GO" id="GO:0090090">
    <property type="term" value="P:negative regulation of canonical Wnt signaling pathway"/>
    <property type="evidence" value="ECO:0007669"/>
    <property type="project" value="TreeGrafter"/>
</dbReference>
<keyword evidence="3" id="KW-0963">Cytoplasm</keyword>
<feature type="region of interest" description="Disordered" evidence="6">
    <location>
        <begin position="541"/>
        <end position="570"/>
    </location>
</feature>
<name>A0A7L2PFS0_PYCJO</name>
<keyword evidence="5" id="KW-0221">Differentiation</keyword>
<evidence type="ECO:0000256" key="3">
    <source>
        <dbReference type="ARBA" id="ARBA00022490"/>
    </source>
</evidence>
<accession>A0A7L2PFS0</accession>
<feature type="region of interest" description="Disordered" evidence="6">
    <location>
        <begin position="414"/>
        <end position="436"/>
    </location>
</feature>
<feature type="compositionally biased region" description="Polar residues" evidence="6">
    <location>
        <begin position="541"/>
        <end position="568"/>
    </location>
</feature>
<dbReference type="SMART" id="SM00462">
    <property type="entry name" value="PTB"/>
    <property type="match status" value="1"/>
</dbReference>
<dbReference type="GO" id="GO:0010718">
    <property type="term" value="P:positive regulation of epithelial to mesenchymal transition"/>
    <property type="evidence" value="ECO:0007669"/>
    <property type="project" value="TreeGrafter"/>
</dbReference>
<dbReference type="GO" id="GO:0005905">
    <property type="term" value="C:clathrin-coated pit"/>
    <property type="evidence" value="ECO:0007669"/>
    <property type="project" value="TreeGrafter"/>
</dbReference>
<feature type="compositionally biased region" description="Polar residues" evidence="6">
    <location>
        <begin position="295"/>
        <end position="304"/>
    </location>
</feature>
<dbReference type="InterPro" id="IPR048559">
    <property type="entry name" value="DAB1/2_SBM"/>
</dbReference>
<feature type="non-terminal residue" evidence="8">
    <location>
        <position position="701"/>
    </location>
</feature>
<sequence>MSTEAEATATNSQPEPQAPPKAQSSKKEKKKGPEKTDESLLARFKGDGVKYKAKLIGIDDVPEARGDKMSQDSMMKLKGMAAAARSQGQHKQKIWVNISLSGIKIIDEKTGVIEHEHPVNKISFIARDVTDNRAFGYICGGEGQHQFFAIKTAQQAEPLVSDLKDLFQLIYNMKKKEEEAKKKVIIHLLQNGAEELPADQADKMKLGVEQMDLFGDMSTPPDMSSPTEAKEILLVDFNSEIETKQTFAKEDLFLNGITASLPQPNAQTLFLPENSFSANLSFFPTPNPDPFSDDPFTQPTQSAPPSFDSLKSDQKKSPSTLTSAGDGASNGDIDYFDKQFDQISNRTGKREALTCLWPLESKSAAARTPNVTPERERNGFLEVPTNLFVEGASKGTSLQNGVKLDSESSIQFMPHEPITISPPPQSTKPGRGRRSVKTASDDLFSSDFFVPPAESLSLSSAIQAGALLTSPLDLFKTNSTTASPLAGLGGLPVTSSPWTAQTVSFTQAASVFHGSMMPAQSPGFTQPLAFGTQAVSGWTQSSSFGATPAQSSGLWSQPAQVPPSSWAQPASAVNPFQSSVFTSPTPPAQAASALLSMPATASPPQLPPRATVQKELSKKESDAFIALDPLGDKEMKDVKEMFKDFQLTKPPAVPARRGEQQSLSEPPKPVPRQSAQPADGLFESQDKTDPFSASCVSSKTP</sequence>
<dbReference type="GO" id="GO:0045807">
    <property type="term" value="P:positive regulation of endocytosis"/>
    <property type="evidence" value="ECO:0007669"/>
    <property type="project" value="TreeGrafter"/>
</dbReference>
<dbReference type="PANTHER" id="PTHR47695:SF5">
    <property type="entry name" value="DISABLED HOMOLOG 2"/>
    <property type="match status" value="1"/>
</dbReference>
<feature type="compositionally biased region" description="Basic and acidic residues" evidence="6">
    <location>
        <begin position="31"/>
        <end position="41"/>
    </location>
</feature>
<protein>
    <submittedName>
        <fullName evidence="8">DAB2 protein</fullName>
    </submittedName>
</protein>
<dbReference type="InterPro" id="IPR048561">
    <property type="entry name" value="Dab_PTB"/>
</dbReference>
<proteinExistence type="predicted"/>
<dbReference type="GO" id="GO:0038024">
    <property type="term" value="F:cargo receptor activity"/>
    <property type="evidence" value="ECO:0007669"/>
    <property type="project" value="TreeGrafter"/>
</dbReference>
<dbReference type="FunFam" id="2.30.29.30:FF:000035">
    <property type="entry name" value="Disabled homolog 2 isoform 1"/>
    <property type="match status" value="1"/>
</dbReference>
<reference evidence="8 9" key="1">
    <citation type="submission" date="2019-09" db="EMBL/GenBank/DDBJ databases">
        <title>Bird 10,000 Genomes (B10K) Project - Family phase.</title>
        <authorList>
            <person name="Zhang G."/>
        </authorList>
    </citation>
    <scope>NUCLEOTIDE SEQUENCE [LARGE SCALE GENOMIC DNA]</scope>
    <source>
        <strain evidence="8">B10K-DU-002-42</strain>
        <tissue evidence="8">Muscle</tissue>
    </source>
</reference>
<dbReference type="CDD" id="cd01215">
    <property type="entry name" value="PTB_Dab"/>
    <property type="match status" value="1"/>
</dbReference>
<keyword evidence="2" id="KW-0217">Developmental protein</keyword>
<feature type="non-terminal residue" evidence="8">
    <location>
        <position position="1"/>
    </location>
</feature>
<evidence type="ECO:0000256" key="2">
    <source>
        <dbReference type="ARBA" id="ARBA00022473"/>
    </source>
</evidence>
<keyword evidence="9" id="KW-1185">Reference proteome</keyword>
<gene>
    <name evidence="8" type="primary">Dab2</name>
    <name evidence="8" type="ORF">PYCJOC_R08532</name>
</gene>
<dbReference type="GO" id="GO:0005737">
    <property type="term" value="C:cytoplasm"/>
    <property type="evidence" value="ECO:0007669"/>
    <property type="project" value="UniProtKB-SubCell"/>
</dbReference>
<organism evidence="8 9">
    <name type="scientific">Pycnonotus jocosus</name>
    <name type="common">Red-whiskered bulbul</name>
    <name type="synonym">Lanius jocosus</name>
    <dbReference type="NCBI Taxonomy" id="182897"/>
    <lineage>
        <taxon>Eukaryota</taxon>
        <taxon>Metazoa</taxon>
        <taxon>Chordata</taxon>
        <taxon>Craniata</taxon>
        <taxon>Vertebrata</taxon>
        <taxon>Euteleostomi</taxon>
        <taxon>Archelosauria</taxon>
        <taxon>Archosauria</taxon>
        <taxon>Dinosauria</taxon>
        <taxon>Saurischia</taxon>
        <taxon>Theropoda</taxon>
        <taxon>Coelurosauria</taxon>
        <taxon>Aves</taxon>
        <taxon>Neognathae</taxon>
        <taxon>Neoaves</taxon>
        <taxon>Telluraves</taxon>
        <taxon>Australaves</taxon>
        <taxon>Passeriformes</taxon>
        <taxon>Sylvioidea</taxon>
        <taxon>Pycnonotidae</taxon>
        <taxon>Pycnonotus</taxon>
    </lineage>
</organism>
<comment type="caution">
    <text evidence="8">The sequence shown here is derived from an EMBL/GenBank/DDBJ whole genome shotgun (WGS) entry which is preliminary data.</text>
</comment>
<evidence type="ECO:0000259" key="7">
    <source>
        <dbReference type="PROSITE" id="PS01179"/>
    </source>
</evidence>
<evidence type="ECO:0000256" key="4">
    <source>
        <dbReference type="ARBA" id="ARBA00022553"/>
    </source>
</evidence>
<dbReference type="PROSITE" id="PS01179">
    <property type="entry name" value="PID"/>
    <property type="match status" value="1"/>
</dbReference>
<evidence type="ECO:0000256" key="6">
    <source>
        <dbReference type="SAM" id="MobiDB-lite"/>
    </source>
</evidence>
<keyword evidence="4" id="KW-0597">Phosphoprotein</keyword>
<dbReference type="AlphaFoldDB" id="A0A7L2PFS0"/>
<feature type="region of interest" description="Disordered" evidence="6">
    <location>
        <begin position="1"/>
        <end position="41"/>
    </location>
</feature>
<feature type="region of interest" description="Disordered" evidence="6">
    <location>
        <begin position="281"/>
        <end position="331"/>
    </location>
</feature>
<evidence type="ECO:0000313" key="9">
    <source>
        <dbReference type="Proteomes" id="UP000535705"/>
    </source>
</evidence>
<dbReference type="OrthoDB" id="10069833at2759"/>
<dbReference type="GO" id="GO:0006898">
    <property type="term" value="P:receptor-mediated endocytosis"/>
    <property type="evidence" value="ECO:0007669"/>
    <property type="project" value="TreeGrafter"/>
</dbReference>
<dbReference type="EMBL" id="VWYP01032459">
    <property type="protein sequence ID" value="NXR83510.1"/>
    <property type="molecule type" value="Genomic_DNA"/>
</dbReference>
<comment type="subcellular location">
    <subcellularLocation>
        <location evidence="1">Cytoplasm</location>
    </subcellularLocation>
</comment>
<feature type="domain" description="PID" evidence="7">
    <location>
        <begin position="46"/>
        <end position="180"/>
    </location>
</feature>
<feature type="region of interest" description="Disordered" evidence="6">
    <location>
        <begin position="641"/>
        <end position="701"/>
    </location>
</feature>
<dbReference type="Gene3D" id="2.30.29.30">
    <property type="entry name" value="Pleckstrin-homology domain (PH domain)/Phosphotyrosine-binding domain (PTB)"/>
    <property type="match status" value="1"/>
</dbReference>